<dbReference type="Gene3D" id="1.10.10.60">
    <property type="entry name" value="Homeodomain-like"/>
    <property type="match status" value="1"/>
</dbReference>
<dbReference type="GeneID" id="6005580"/>
<dbReference type="InterPro" id="IPR008422">
    <property type="entry name" value="KN_HD"/>
</dbReference>
<dbReference type="OMA" id="EPEICAT"/>
<evidence type="ECO:0000259" key="8">
    <source>
        <dbReference type="Pfam" id="PF12737"/>
    </source>
</evidence>
<keyword evidence="4" id="KW-0539">Nucleus</keyword>
<dbReference type="Pfam" id="PF12731">
    <property type="entry name" value="Mating_N"/>
    <property type="match status" value="1"/>
</dbReference>
<protein>
    <submittedName>
        <fullName evidence="9">Homeodomain type 1 mating protein a1-1</fullName>
    </submittedName>
</protein>
<feature type="domain" description="Mating-type protein A-alpha/beta 1 N-terminal" evidence="7">
    <location>
        <begin position="5"/>
        <end position="94"/>
    </location>
</feature>
<dbReference type="VEuPathDB" id="FungiDB:CC1G_01834"/>
<dbReference type="GO" id="GO:0003677">
    <property type="term" value="F:DNA binding"/>
    <property type="evidence" value="ECO:0007669"/>
    <property type="project" value="UniProtKB-KW"/>
</dbReference>
<dbReference type="STRING" id="240176.A8N2T2"/>
<dbReference type="AlphaFoldDB" id="A8N2T2"/>
<evidence type="ECO:0000256" key="3">
    <source>
        <dbReference type="ARBA" id="ARBA00023155"/>
    </source>
</evidence>
<organism evidence="9 10">
    <name type="scientific">Coprinopsis cinerea (strain Okayama-7 / 130 / ATCC MYA-4618 / FGSC 9003)</name>
    <name type="common">Inky cap fungus</name>
    <name type="synonym">Hormographiella aspergillata</name>
    <dbReference type="NCBI Taxonomy" id="240176"/>
    <lineage>
        <taxon>Eukaryota</taxon>
        <taxon>Fungi</taxon>
        <taxon>Dikarya</taxon>
        <taxon>Basidiomycota</taxon>
        <taxon>Agaricomycotina</taxon>
        <taxon>Agaricomycetes</taxon>
        <taxon>Agaricomycetidae</taxon>
        <taxon>Agaricales</taxon>
        <taxon>Agaricineae</taxon>
        <taxon>Psathyrellaceae</taxon>
        <taxon>Coprinopsis</taxon>
    </lineage>
</organism>
<reference evidence="9 10" key="1">
    <citation type="journal article" date="2010" name="Proc. Natl. Acad. Sci. U.S.A.">
        <title>Insights into evolution of multicellular fungi from the assembled chromosomes of the mushroom Coprinopsis cinerea (Coprinus cinereus).</title>
        <authorList>
            <person name="Stajich J.E."/>
            <person name="Wilke S.K."/>
            <person name="Ahren D."/>
            <person name="Au C.H."/>
            <person name="Birren B.W."/>
            <person name="Borodovsky M."/>
            <person name="Burns C."/>
            <person name="Canback B."/>
            <person name="Casselton L.A."/>
            <person name="Cheng C.K."/>
            <person name="Deng J."/>
            <person name="Dietrich F.S."/>
            <person name="Fargo D.C."/>
            <person name="Farman M.L."/>
            <person name="Gathman A.C."/>
            <person name="Goldberg J."/>
            <person name="Guigo R."/>
            <person name="Hoegger P.J."/>
            <person name="Hooker J.B."/>
            <person name="Huggins A."/>
            <person name="James T.Y."/>
            <person name="Kamada T."/>
            <person name="Kilaru S."/>
            <person name="Kodira C."/>
            <person name="Kues U."/>
            <person name="Kupfer D."/>
            <person name="Kwan H.S."/>
            <person name="Lomsadze A."/>
            <person name="Li W."/>
            <person name="Lilly W.W."/>
            <person name="Ma L.J."/>
            <person name="Mackey A.J."/>
            <person name="Manning G."/>
            <person name="Martin F."/>
            <person name="Muraguchi H."/>
            <person name="Natvig D.O."/>
            <person name="Palmerini H."/>
            <person name="Ramesh M.A."/>
            <person name="Rehmeyer C.J."/>
            <person name="Roe B.A."/>
            <person name="Shenoy N."/>
            <person name="Stanke M."/>
            <person name="Ter-Hovhannisyan V."/>
            <person name="Tunlid A."/>
            <person name="Velagapudi R."/>
            <person name="Vision T.J."/>
            <person name="Zeng Q."/>
            <person name="Zolan M.E."/>
            <person name="Pukkila P.J."/>
        </authorList>
    </citation>
    <scope>NUCLEOTIDE SEQUENCE [LARGE SCALE GENOMIC DNA]</scope>
    <source>
        <strain evidence="10">Okayama-7 / 130 / ATCC MYA-4618 / FGSC 9003</strain>
    </source>
</reference>
<name>A8N2T2_COPC7</name>
<evidence type="ECO:0000256" key="5">
    <source>
        <dbReference type="SAM" id="MobiDB-lite"/>
    </source>
</evidence>
<evidence type="ECO:0000256" key="2">
    <source>
        <dbReference type="ARBA" id="ARBA00023125"/>
    </source>
</evidence>
<feature type="region of interest" description="Disordered" evidence="5">
    <location>
        <begin position="561"/>
        <end position="591"/>
    </location>
</feature>
<evidence type="ECO:0000313" key="9">
    <source>
        <dbReference type="EMBL" id="EAU92789.1"/>
    </source>
</evidence>
<feature type="compositionally biased region" description="Polar residues" evidence="5">
    <location>
        <begin position="266"/>
        <end position="288"/>
    </location>
</feature>
<feature type="domain" description="Mating-type protein C-terminal" evidence="8">
    <location>
        <begin position="197"/>
        <end position="610"/>
    </location>
</feature>
<dbReference type="InterPro" id="IPR024441">
    <property type="entry name" value="Homeodomain1_C"/>
</dbReference>
<feature type="domain" description="KN homeodomain" evidence="6">
    <location>
        <begin position="123"/>
        <end position="162"/>
    </location>
</feature>
<sequence length="613" mass="66823">MVSAGNTPSSDEDIRQQLSKFETDFFESVNNESDNGLESFATAWASFSETIYSISSKLTQDTLDLVYSFATVVESLSSGVVDALSHPATTELNQVLEESLVAVSTEDEKSDASPAYIAPAVQWLYQNLHNPYPSPQVRESIATKSKSPRKDVDNWFVDARRRIGWNDVRKRFFDNKRAKIVEAAQQFFDDNDAGLSAELQFAFAQVTSNARTLYQKVSESSLAVTLDSAVKDMTPELKRQLQSEKRKKLQGEQAAAAYPSPERSPLSLQTHLSPSVSAPSLPERTSPTGKRRLSPTIDSDDERAERSKKRPRLDAPATTPPPSKRVSNSLPSPALSECAALNEGLATVEDTPSTSAPVEVSKKRKRRLSESDGTPCRKRPQNADNRPRPVAVSDPLPLPTSDPELNAWLASFMDSPSASFSSVIPPPVSIVETQEVTAPLEIEISNLPFEPLSDPSSSFTFPSIDLSNIGGVNLDAGPSEWFSDPALNSMQPSTSTLKQTFPDFDFDFDSHLITPTCQPALAEVQGNPIDHSTFLSTNTTQSFWGTENAYPPPVTFDFPTSQPCPSPTALRAAPQAQPVVPSLSPSEKEAKRRELAEVHAKYVALCAELAASA</sequence>
<keyword evidence="3 9" id="KW-0371">Homeobox</keyword>
<evidence type="ECO:0000256" key="4">
    <source>
        <dbReference type="ARBA" id="ARBA00023242"/>
    </source>
</evidence>
<dbReference type="Pfam" id="PF12737">
    <property type="entry name" value="Mating_C"/>
    <property type="match status" value="1"/>
</dbReference>
<comment type="caution">
    <text evidence="9">The sequence shown here is derived from an EMBL/GenBank/DDBJ whole genome shotgun (WGS) entry which is preliminary data.</text>
</comment>
<gene>
    <name evidence="9" type="ORF">CC1G_01834</name>
</gene>
<evidence type="ECO:0000259" key="6">
    <source>
        <dbReference type="Pfam" id="PF05920"/>
    </source>
</evidence>
<dbReference type="GO" id="GO:0006355">
    <property type="term" value="P:regulation of DNA-templated transcription"/>
    <property type="evidence" value="ECO:0007669"/>
    <property type="project" value="InterPro"/>
</dbReference>
<dbReference type="InterPro" id="IPR024333">
    <property type="entry name" value="Mating-type_A-alpha/beta_1_N"/>
</dbReference>
<dbReference type="EMBL" id="AACS02000001">
    <property type="protein sequence ID" value="EAU92789.1"/>
    <property type="molecule type" value="Genomic_DNA"/>
</dbReference>
<dbReference type="RefSeq" id="XP_001829154.1">
    <property type="nucleotide sequence ID" value="XM_001829102.1"/>
</dbReference>
<accession>A8N2T2</accession>
<evidence type="ECO:0000256" key="1">
    <source>
        <dbReference type="ARBA" id="ARBA00005800"/>
    </source>
</evidence>
<dbReference type="KEGG" id="cci:CC1G_01834"/>
<proteinExistence type="inferred from homology"/>
<dbReference type="OrthoDB" id="250329at2759"/>
<dbReference type="CDD" id="cd00086">
    <property type="entry name" value="homeodomain"/>
    <property type="match status" value="1"/>
</dbReference>
<evidence type="ECO:0000259" key="7">
    <source>
        <dbReference type="Pfam" id="PF12731"/>
    </source>
</evidence>
<comment type="similarity">
    <text evidence="1">Belongs to the TALE/M-ATYP homeobox family.</text>
</comment>
<keyword evidence="2 9" id="KW-0238">DNA-binding</keyword>
<evidence type="ECO:0000313" key="10">
    <source>
        <dbReference type="Proteomes" id="UP000001861"/>
    </source>
</evidence>
<dbReference type="SUPFAM" id="SSF46689">
    <property type="entry name" value="Homeodomain-like"/>
    <property type="match status" value="1"/>
</dbReference>
<dbReference type="InterPro" id="IPR001356">
    <property type="entry name" value="HD"/>
</dbReference>
<dbReference type="Proteomes" id="UP000001861">
    <property type="component" value="Unassembled WGS sequence"/>
</dbReference>
<dbReference type="eggNOG" id="ENOG502SBNZ">
    <property type="taxonomic scope" value="Eukaryota"/>
</dbReference>
<dbReference type="InterPro" id="IPR009057">
    <property type="entry name" value="Homeodomain-like_sf"/>
</dbReference>
<keyword evidence="10" id="KW-1185">Reference proteome</keyword>
<dbReference type="Pfam" id="PF05920">
    <property type="entry name" value="Homeobox_KN"/>
    <property type="match status" value="1"/>
</dbReference>
<dbReference type="InParanoid" id="A8N2T2"/>
<feature type="region of interest" description="Disordered" evidence="5">
    <location>
        <begin position="240"/>
        <end position="332"/>
    </location>
</feature>
<feature type="region of interest" description="Disordered" evidence="5">
    <location>
        <begin position="346"/>
        <end position="399"/>
    </location>
</feature>